<reference evidence="3" key="1">
    <citation type="submission" date="2025-08" db="UniProtKB">
        <authorList>
            <consortium name="RefSeq"/>
        </authorList>
    </citation>
    <scope>IDENTIFICATION</scope>
    <source>
        <strain evidence="3">J_2021</strain>
        <tissue evidence="3">Erythrocytes</tissue>
    </source>
</reference>
<dbReference type="PANTHER" id="PTHR46888">
    <property type="entry name" value="ZINC KNUCKLE DOMAINCONTAINING PROTEIN-RELATED"/>
    <property type="match status" value="1"/>
</dbReference>
<proteinExistence type="predicted"/>
<dbReference type="Gene3D" id="1.10.4020.10">
    <property type="entry name" value="DNA breaking-rejoining enzymes"/>
    <property type="match status" value="1"/>
</dbReference>
<dbReference type="Proteomes" id="UP000186698">
    <property type="component" value="Chromosome 1L"/>
</dbReference>
<dbReference type="OrthoDB" id="9907264at2759"/>
<protein>
    <submittedName>
        <fullName evidence="3">Neurotrophin receptor-interacting factor 1-like</fullName>
    </submittedName>
</protein>
<dbReference type="Pfam" id="PF02023">
    <property type="entry name" value="SCAN"/>
    <property type="match status" value="1"/>
</dbReference>
<dbReference type="PANTHER" id="PTHR46888:SF15">
    <property type="entry name" value="ZINC FINGER AND SCAN DOMAIN-CONTAINING PROTEIN 12-LIKE"/>
    <property type="match status" value="1"/>
</dbReference>
<dbReference type="InterPro" id="IPR003309">
    <property type="entry name" value="SCAN_dom"/>
</dbReference>
<accession>A0A8J0VKK3</accession>
<dbReference type="RefSeq" id="XP_018123769.1">
    <property type="nucleotide sequence ID" value="XM_018268280.2"/>
</dbReference>
<dbReference type="KEGG" id="xla:108719426"/>
<dbReference type="SUPFAM" id="SSF47353">
    <property type="entry name" value="Retrovirus capsid dimerization domain-like"/>
    <property type="match status" value="1"/>
</dbReference>
<dbReference type="PROSITE" id="PS50804">
    <property type="entry name" value="SCAN_BOX"/>
    <property type="match status" value="1"/>
</dbReference>
<dbReference type="AlphaFoldDB" id="A0A8J0VKK3"/>
<organism evidence="2 3">
    <name type="scientific">Xenopus laevis</name>
    <name type="common">African clawed frog</name>
    <dbReference type="NCBI Taxonomy" id="8355"/>
    <lineage>
        <taxon>Eukaryota</taxon>
        <taxon>Metazoa</taxon>
        <taxon>Chordata</taxon>
        <taxon>Craniata</taxon>
        <taxon>Vertebrata</taxon>
        <taxon>Euteleostomi</taxon>
        <taxon>Amphibia</taxon>
        <taxon>Batrachia</taxon>
        <taxon>Anura</taxon>
        <taxon>Pipoidea</taxon>
        <taxon>Pipidae</taxon>
        <taxon>Xenopodinae</taxon>
        <taxon>Xenopus</taxon>
        <taxon>Xenopus</taxon>
    </lineage>
</organism>
<evidence type="ECO:0000313" key="3">
    <source>
        <dbReference type="RefSeq" id="XP_018123769.1"/>
    </source>
</evidence>
<gene>
    <name evidence="3" type="primary">LOC108719426</name>
</gene>
<evidence type="ECO:0000259" key="1">
    <source>
        <dbReference type="PROSITE" id="PS50804"/>
    </source>
</evidence>
<evidence type="ECO:0000313" key="2">
    <source>
        <dbReference type="Proteomes" id="UP000186698"/>
    </source>
</evidence>
<feature type="domain" description="SCAN box" evidence="1">
    <location>
        <begin position="101"/>
        <end position="169"/>
    </location>
</feature>
<dbReference type="InterPro" id="IPR038269">
    <property type="entry name" value="SCAN_sf"/>
</dbReference>
<sequence>MEGKAHEGNAGCSFPMQKMAEAEDVEAYFSAFEHTAMIEERPKEQWAALLLPLLTGEALAAYKDLQADAKQDYEKLKTEILNCLGIKSSVNDECTMDDWSYQWEKPPHSQIYSLIHLTRKWLKPDSSSVSQVVDRLVLHQFQKALPTTVKSSIHQIDPKNVKELIALLEKEPLRYNVALKADKPNIPGKPF</sequence>
<name>A0A8J0VKK3_XENLA</name>
<keyword evidence="2" id="KW-1185">Reference proteome</keyword>
<dbReference type="GeneID" id="108719426"/>